<dbReference type="EMBL" id="KV427610">
    <property type="protein sequence ID" value="KZT10031.1"/>
    <property type="molecule type" value="Genomic_DNA"/>
</dbReference>
<dbReference type="RefSeq" id="XP_040767771.1">
    <property type="nucleotide sequence ID" value="XM_040902588.1"/>
</dbReference>
<sequence>MRTWKQYFIATIVICSIWPALAAGDVTNDSHPQGPLYGPSLQCNIYATPYAAEKLSSGNDT</sequence>
<feature type="signal peptide" evidence="1">
    <location>
        <begin position="1"/>
        <end position="22"/>
    </location>
</feature>
<organism evidence="2 3">
    <name type="scientific">Laetiporus sulphureus 93-53</name>
    <dbReference type="NCBI Taxonomy" id="1314785"/>
    <lineage>
        <taxon>Eukaryota</taxon>
        <taxon>Fungi</taxon>
        <taxon>Dikarya</taxon>
        <taxon>Basidiomycota</taxon>
        <taxon>Agaricomycotina</taxon>
        <taxon>Agaricomycetes</taxon>
        <taxon>Polyporales</taxon>
        <taxon>Laetiporus</taxon>
    </lineage>
</organism>
<keyword evidence="1" id="KW-0732">Signal</keyword>
<gene>
    <name evidence="2" type="ORF">LAESUDRAFT_469252</name>
</gene>
<evidence type="ECO:0008006" key="4">
    <source>
        <dbReference type="Google" id="ProtNLM"/>
    </source>
</evidence>
<evidence type="ECO:0000313" key="3">
    <source>
        <dbReference type="Proteomes" id="UP000076871"/>
    </source>
</evidence>
<name>A0A165G9L8_9APHY</name>
<dbReference type="Proteomes" id="UP000076871">
    <property type="component" value="Unassembled WGS sequence"/>
</dbReference>
<keyword evidence="3" id="KW-1185">Reference proteome</keyword>
<dbReference type="InParanoid" id="A0A165G9L8"/>
<dbReference type="GeneID" id="63819619"/>
<dbReference type="AlphaFoldDB" id="A0A165G9L8"/>
<protein>
    <recommendedName>
        <fullName evidence="4">Secreted protein</fullName>
    </recommendedName>
</protein>
<feature type="chain" id="PRO_5007858111" description="Secreted protein" evidence="1">
    <location>
        <begin position="23"/>
        <end position="61"/>
    </location>
</feature>
<evidence type="ECO:0000313" key="2">
    <source>
        <dbReference type="EMBL" id="KZT10031.1"/>
    </source>
</evidence>
<evidence type="ECO:0000256" key="1">
    <source>
        <dbReference type="SAM" id="SignalP"/>
    </source>
</evidence>
<accession>A0A165G9L8</accession>
<proteinExistence type="predicted"/>
<reference evidence="2 3" key="1">
    <citation type="journal article" date="2016" name="Mol. Biol. Evol.">
        <title>Comparative Genomics of Early-Diverging Mushroom-Forming Fungi Provides Insights into the Origins of Lignocellulose Decay Capabilities.</title>
        <authorList>
            <person name="Nagy L.G."/>
            <person name="Riley R."/>
            <person name="Tritt A."/>
            <person name="Adam C."/>
            <person name="Daum C."/>
            <person name="Floudas D."/>
            <person name="Sun H."/>
            <person name="Yadav J.S."/>
            <person name="Pangilinan J."/>
            <person name="Larsson K.H."/>
            <person name="Matsuura K."/>
            <person name="Barry K."/>
            <person name="Labutti K."/>
            <person name="Kuo R."/>
            <person name="Ohm R.A."/>
            <person name="Bhattacharya S.S."/>
            <person name="Shirouzu T."/>
            <person name="Yoshinaga Y."/>
            <person name="Martin F.M."/>
            <person name="Grigoriev I.V."/>
            <person name="Hibbett D.S."/>
        </authorList>
    </citation>
    <scope>NUCLEOTIDE SEQUENCE [LARGE SCALE GENOMIC DNA]</scope>
    <source>
        <strain evidence="2 3">93-53</strain>
    </source>
</reference>